<feature type="domain" description="DUF7907" evidence="2">
    <location>
        <begin position="26"/>
        <end position="154"/>
    </location>
</feature>
<keyword evidence="4" id="KW-1185">Reference proteome</keyword>
<evidence type="ECO:0000313" key="3">
    <source>
        <dbReference type="EMBL" id="KAA8911704.1"/>
    </source>
</evidence>
<dbReference type="InterPro" id="IPR057229">
    <property type="entry name" value="DUF7907"/>
</dbReference>
<organism evidence="3 4">
    <name type="scientific">Trichomonascus ciferrii</name>
    <dbReference type="NCBI Taxonomy" id="44093"/>
    <lineage>
        <taxon>Eukaryota</taxon>
        <taxon>Fungi</taxon>
        <taxon>Dikarya</taxon>
        <taxon>Ascomycota</taxon>
        <taxon>Saccharomycotina</taxon>
        <taxon>Dipodascomycetes</taxon>
        <taxon>Dipodascales</taxon>
        <taxon>Trichomonascaceae</taxon>
        <taxon>Trichomonascus</taxon>
        <taxon>Trichomonascus ciferrii complex</taxon>
    </lineage>
</organism>
<feature type="signal peptide" evidence="1">
    <location>
        <begin position="1"/>
        <end position="18"/>
    </location>
</feature>
<accession>A0A642V844</accession>
<evidence type="ECO:0000313" key="4">
    <source>
        <dbReference type="Proteomes" id="UP000761534"/>
    </source>
</evidence>
<dbReference type="AlphaFoldDB" id="A0A642V844"/>
<comment type="caution">
    <text evidence="3">The sequence shown here is derived from an EMBL/GenBank/DDBJ whole genome shotgun (WGS) entry which is preliminary data.</text>
</comment>
<dbReference type="VEuPathDB" id="FungiDB:TRICI_003719"/>
<gene>
    <name evidence="3" type="ORF">TRICI_003719</name>
</gene>
<name>A0A642V844_9ASCO</name>
<dbReference type="OrthoDB" id="4018368at2759"/>
<dbReference type="Pfam" id="PF25484">
    <property type="entry name" value="DUF7907"/>
    <property type="match status" value="1"/>
</dbReference>
<keyword evidence="1" id="KW-0732">Signal</keyword>
<evidence type="ECO:0000256" key="1">
    <source>
        <dbReference type="SAM" id="SignalP"/>
    </source>
</evidence>
<sequence length="200" mass="21272">MKIRGLICLGATAGTVAALKLTASGGEMNDNGIYCIHEGAAINYCFVNPESTTPQEFGYDEQAGAVTQKLNDQITLSMQVQPAGEYPVLMIAPGDSPDKWSIQDNHLAVNGSTDGFYGCKDINDPYNYSKNSYAIVYFANNTNSNTTAQCAKLTISTSNSNLTTPLPDPTPSECPSSCSQPCCSEQPTCTDPPPCSEDSE</sequence>
<proteinExistence type="predicted"/>
<dbReference type="EMBL" id="SWFS01000274">
    <property type="protein sequence ID" value="KAA8911704.1"/>
    <property type="molecule type" value="Genomic_DNA"/>
</dbReference>
<reference evidence="3" key="1">
    <citation type="journal article" date="2019" name="G3 (Bethesda)">
        <title>Genome Assemblies of Two Rare Opportunistic Yeast Pathogens: Diutina rugosa (syn. Candida rugosa) and Trichomonascus ciferrii (syn. Candida ciferrii).</title>
        <authorList>
            <person name="Mixao V."/>
            <person name="Saus E."/>
            <person name="Hansen A.P."/>
            <person name="Lass-Florl C."/>
            <person name="Gabaldon T."/>
        </authorList>
    </citation>
    <scope>NUCLEOTIDE SEQUENCE</scope>
    <source>
        <strain evidence="3">CBS 4856</strain>
    </source>
</reference>
<evidence type="ECO:0000259" key="2">
    <source>
        <dbReference type="Pfam" id="PF25484"/>
    </source>
</evidence>
<feature type="chain" id="PRO_5024908423" description="DUF7907 domain-containing protein" evidence="1">
    <location>
        <begin position="19"/>
        <end position="200"/>
    </location>
</feature>
<protein>
    <recommendedName>
        <fullName evidence="2">DUF7907 domain-containing protein</fullName>
    </recommendedName>
</protein>
<dbReference type="Proteomes" id="UP000761534">
    <property type="component" value="Unassembled WGS sequence"/>
</dbReference>